<feature type="transmembrane region" description="Helical" evidence="1">
    <location>
        <begin position="51"/>
        <end position="71"/>
    </location>
</feature>
<sequence>MDGELLIQPVERAVFLILAFVAFGLELWAVVDCVRHRANAFEATGKRTKMFWLALTGGAVFIGGISLYSTLSVGGSGGFFSTLGLFGLAAVVAASVYLADVRPAVKDAGRGGSRNMGPYGPW</sequence>
<dbReference type="Proteomes" id="UP000031196">
    <property type="component" value="Unassembled WGS sequence"/>
</dbReference>
<dbReference type="AlphaFoldDB" id="A0A0B4DED1"/>
<comment type="caution">
    <text evidence="2">The sequence shown here is derived from an EMBL/GenBank/DDBJ whole genome shotgun (WGS) entry which is preliminary data.</text>
</comment>
<name>A0A0B4DED1_PSEPS</name>
<proteinExistence type="predicted"/>
<evidence type="ECO:0000256" key="1">
    <source>
        <dbReference type="SAM" id="Phobius"/>
    </source>
</evidence>
<feature type="transmembrane region" description="Helical" evidence="1">
    <location>
        <begin position="12"/>
        <end position="31"/>
    </location>
</feature>
<dbReference type="InterPro" id="IPR019662">
    <property type="entry name" value="DUF2516"/>
</dbReference>
<accession>A0A0B4DED1</accession>
<evidence type="ECO:0000313" key="2">
    <source>
        <dbReference type="EMBL" id="KIC67117.1"/>
    </source>
</evidence>
<keyword evidence="1" id="KW-1133">Transmembrane helix</keyword>
<dbReference type="RefSeq" id="WP_043452078.1">
    <property type="nucleotide sequence ID" value="NZ_JWTB01000017.1"/>
</dbReference>
<evidence type="ECO:0000313" key="3">
    <source>
        <dbReference type="Proteomes" id="UP000031196"/>
    </source>
</evidence>
<dbReference type="EMBL" id="JWTB01000017">
    <property type="protein sequence ID" value="KIC67117.1"/>
    <property type="molecule type" value="Genomic_DNA"/>
</dbReference>
<keyword evidence="1" id="KW-0472">Membrane</keyword>
<reference evidence="2 3" key="1">
    <citation type="submission" date="2014-12" db="EMBL/GenBank/DDBJ databases">
        <title>Genome sequencing of Arthrobacter phenanthrenivorans SWC37.</title>
        <authorList>
            <person name="Tan P.W."/>
            <person name="Chan K.-G."/>
        </authorList>
    </citation>
    <scope>NUCLEOTIDE SEQUENCE [LARGE SCALE GENOMIC DNA]</scope>
    <source>
        <strain evidence="2 3">SWC37</strain>
    </source>
</reference>
<protein>
    <submittedName>
        <fullName evidence="2">Membrane protein</fullName>
    </submittedName>
</protein>
<dbReference type="Pfam" id="PF10724">
    <property type="entry name" value="DUF2516"/>
    <property type="match status" value="1"/>
</dbReference>
<gene>
    <name evidence="2" type="ORF">RM50_09370</name>
</gene>
<dbReference type="OrthoDB" id="4774469at2"/>
<organism evidence="2 3">
    <name type="scientific">Pseudarthrobacter phenanthrenivorans</name>
    <name type="common">Arthrobacter phenanthrenivorans</name>
    <dbReference type="NCBI Taxonomy" id="361575"/>
    <lineage>
        <taxon>Bacteria</taxon>
        <taxon>Bacillati</taxon>
        <taxon>Actinomycetota</taxon>
        <taxon>Actinomycetes</taxon>
        <taxon>Micrococcales</taxon>
        <taxon>Micrococcaceae</taxon>
        <taxon>Pseudarthrobacter</taxon>
    </lineage>
</organism>
<feature type="transmembrane region" description="Helical" evidence="1">
    <location>
        <begin position="77"/>
        <end position="99"/>
    </location>
</feature>
<keyword evidence="1" id="KW-0812">Transmembrane</keyword>